<keyword evidence="2" id="KW-0677">Repeat</keyword>
<comment type="function">
    <text evidence="5">Assembles a suppression complex (suppresome) by tethering SIRT1 and MDM2 to regulate composite modifications of p53/TP53. Confers both deacetylation-mediated functional inactivation, by SIRT1, and ubiquitination-dependent degradation, by MDM2, of p53/TP53, promoting a proliferative and cell survival behaviors. May play a role in the regulation of spermatogenesis.</text>
</comment>
<dbReference type="PANTHER" id="PTHR46511:SF1">
    <property type="entry name" value="MORN REPEAT-CONTAINING PROTEIN 3"/>
    <property type="match status" value="1"/>
</dbReference>
<evidence type="ECO:0000256" key="3">
    <source>
        <dbReference type="ARBA" id="ARBA00023329"/>
    </source>
</evidence>
<dbReference type="InterPro" id="IPR052472">
    <property type="entry name" value="MORN3"/>
</dbReference>
<sequence length="240" mass="27429">MPFLKKARLNLPRSTVLDNRAKKSGLRGTVFSVNGDNYTGEWLDNKKHGWGTQEWKSSGAIYNGEWKFGKHDGYGIFSVLRPDTKKYITQYCGEWKNGMKHGHGSFFDVHATYEGEWSEDNRSGWGRLTYKCGDLYEGEWLWDKEDGTGLTFELRRSPNGNWYEGCWKGGKKNGHGKFYYADKGLIYEGLWVNGDAKCGTLSDSGRETAPYPTKYPIPQVTLLDIQRVLRDAESVYVDES</sequence>
<dbReference type="GO" id="GO:0001669">
    <property type="term" value="C:acrosomal vesicle"/>
    <property type="evidence" value="ECO:0007669"/>
    <property type="project" value="UniProtKB-SubCell"/>
</dbReference>
<proteinExistence type="predicted"/>
<organism evidence="6 7">
    <name type="scientific">Hippocampus comes</name>
    <name type="common">Tiger tail seahorse</name>
    <dbReference type="NCBI Taxonomy" id="109280"/>
    <lineage>
        <taxon>Eukaryota</taxon>
        <taxon>Metazoa</taxon>
        <taxon>Chordata</taxon>
        <taxon>Craniata</taxon>
        <taxon>Vertebrata</taxon>
        <taxon>Euteleostomi</taxon>
        <taxon>Actinopterygii</taxon>
        <taxon>Neopterygii</taxon>
        <taxon>Teleostei</taxon>
        <taxon>Neoteleostei</taxon>
        <taxon>Acanthomorphata</taxon>
        <taxon>Syngnathiaria</taxon>
        <taxon>Syngnathiformes</taxon>
        <taxon>Syngnathoidei</taxon>
        <taxon>Syngnathidae</taxon>
        <taxon>Hippocampus</taxon>
    </lineage>
</organism>
<evidence type="ECO:0000256" key="5">
    <source>
        <dbReference type="ARBA" id="ARBA00045851"/>
    </source>
</evidence>
<dbReference type="SUPFAM" id="SSF82185">
    <property type="entry name" value="Histone H3 K4-specific methyltransferase SET7/9 N-terminal domain"/>
    <property type="match status" value="1"/>
</dbReference>
<dbReference type="GeneTree" id="ENSGT00940000159285"/>
<keyword evidence="7" id="KW-1185">Reference proteome</keyword>
<dbReference type="Proteomes" id="UP000264820">
    <property type="component" value="Unplaced"/>
</dbReference>
<evidence type="ECO:0000256" key="4">
    <source>
        <dbReference type="ARBA" id="ARBA00039854"/>
    </source>
</evidence>
<dbReference type="Pfam" id="PF02493">
    <property type="entry name" value="MORN"/>
    <property type="match status" value="6"/>
</dbReference>
<reference evidence="6" key="2">
    <citation type="submission" date="2025-09" db="UniProtKB">
        <authorList>
            <consortium name="Ensembl"/>
        </authorList>
    </citation>
    <scope>IDENTIFICATION</scope>
</reference>
<evidence type="ECO:0000313" key="6">
    <source>
        <dbReference type="Ensembl" id="ENSHCOP00000011450.1"/>
    </source>
</evidence>
<dbReference type="SMART" id="SM00698">
    <property type="entry name" value="MORN"/>
    <property type="match status" value="6"/>
</dbReference>
<name>A0A3Q2Y235_HIPCM</name>
<reference evidence="6" key="1">
    <citation type="submission" date="2025-08" db="UniProtKB">
        <authorList>
            <consortium name="Ensembl"/>
        </authorList>
    </citation>
    <scope>IDENTIFICATION</scope>
</reference>
<dbReference type="AlphaFoldDB" id="A0A3Q2Y235"/>
<keyword evidence="3" id="KW-0968">Cytoplasmic vesicle</keyword>
<dbReference type="Gene3D" id="2.20.110.10">
    <property type="entry name" value="Histone H3 K4-specific methyltransferase SET7/9 N-terminal domain"/>
    <property type="match status" value="3"/>
</dbReference>
<dbReference type="Ensembl" id="ENSHCOT00000026573.1">
    <property type="protein sequence ID" value="ENSHCOP00000011450.1"/>
    <property type="gene ID" value="ENSHCOG00000014269.1"/>
</dbReference>
<accession>A0A3Q2Y235</accession>
<dbReference type="STRING" id="109280.ENSHCOP00000011450"/>
<protein>
    <recommendedName>
        <fullName evidence="4">MORN repeat-containing protein 3</fullName>
    </recommendedName>
</protein>
<evidence type="ECO:0000256" key="1">
    <source>
        <dbReference type="ARBA" id="ARBA00004218"/>
    </source>
</evidence>
<dbReference type="OMA" id="WVNDNRT"/>
<evidence type="ECO:0000313" key="7">
    <source>
        <dbReference type="Proteomes" id="UP000264820"/>
    </source>
</evidence>
<dbReference type="PANTHER" id="PTHR46511">
    <property type="entry name" value="MORN REPEAT-CONTAINING PROTEIN 3"/>
    <property type="match status" value="1"/>
</dbReference>
<evidence type="ECO:0000256" key="2">
    <source>
        <dbReference type="ARBA" id="ARBA00022737"/>
    </source>
</evidence>
<comment type="subcellular location">
    <subcellularLocation>
        <location evidence="1">Cytoplasmic vesicle</location>
        <location evidence="1">Secretory vesicle</location>
        <location evidence="1">Acrosome</location>
    </subcellularLocation>
</comment>
<dbReference type="InterPro" id="IPR003409">
    <property type="entry name" value="MORN"/>
</dbReference>